<dbReference type="Pfam" id="PF00508">
    <property type="entry name" value="PPV_E2_N"/>
    <property type="match status" value="1"/>
</dbReference>
<dbReference type="Gene3D" id="1.10.287.30">
    <property type="entry name" value="E2 (early) protein, N terminal domain, subdomain 1"/>
    <property type="match status" value="1"/>
</dbReference>
<feature type="compositionally biased region" description="Low complexity" evidence="13">
    <location>
        <begin position="199"/>
        <end position="223"/>
    </location>
</feature>
<organism evidence="16">
    <name type="scientific">Human papillomavirus</name>
    <dbReference type="NCBI Taxonomy" id="10566"/>
    <lineage>
        <taxon>Viruses</taxon>
        <taxon>Monodnaviria</taxon>
        <taxon>Shotokuvirae</taxon>
        <taxon>Cossaviricota</taxon>
        <taxon>Papovaviricetes</taxon>
        <taxon>Zurhausenvirales</taxon>
        <taxon>Papillomaviridae</taxon>
    </lineage>
</organism>
<gene>
    <name evidence="12" type="primary">E2</name>
</gene>
<dbReference type="Gene3D" id="3.30.70.330">
    <property type="match status" value="1"/>
</dbReference>
<dbReference type="SUPFAM" id="SSF51332">
    <property type="entry name" value="E2 regulatory, transactivation domain"/>
    <property type="match status" value="1"/>
</dbReference>
<dbReference type="GO" id="GO:0000166">
    <property type="term" value="F:nucleotide binding"/>
    <property type="evidence" value="ECO:0007669"/>
    <property type="project" value="UniProtKB-UniRule"/>
</dbReference>
<evidence type="ECO:0000256" key="3">
    <source>
        <dbReference type="ARBA" id="ARBA00022491"/>
    </source>
</evidence>
<proteinExistence type="inferred from homology"/>
<comment type="subcellular location">
    <subcellularLocation>
        <location evidence="1 12">Host nucleus</location>
    </subcellularLocation>
</comment>
<keyword evidence="6 12" id="KW-1048">Host nucleus</keyword>
<keyword evidence="7 12" id="KW-0235">DNA replication</keyword>
<sequence length="399" mass="45612">MNQADLTVRFDALQERLMTLYEEGRKTIDAQIEYWQLIRKESVLMYYGRKEGFKNFGLQPLPALTVSEYKAKEAIRQVLLLKSLKNSVFGNEEWTLPETSAELTYTAPRNTFKKDPYTVDVWFDHNPDNSFPYTNWNKIYFQDDHDNWHRAAGKVDINGLYFEDANGDKSYFVVFASDAQRYGTTGEWTVHYKNETISSTSLSSQRSLSTISSQGSVSSSRDSIPAKKGQSTRRHQTEEGIADSSSSSTSSSPSAVRRGRRRPQQGEHTSRGGGTRAKRQRTEEVSTTVSPNEVGRGNTSVPRTNLTRLERLAKEARDPPIVLIKGRSNPLKCWRYRCEKHCDLYDRISTVFKWVNSTNDCNMHRLLISFKNQNQRSMFLKFVNLPKGCTFSLGSLDSI</sequence>
<dbReference type="InterPro" id="IPR001866">
    <property type="entry name" value="PPV_E2_N"/>
</dbReference>
<name>A0A1Q1PPH0_9PAPI</name>
<keyword evidence="12" id="KW-1017">Isopeptide bond</keyword>
<evidence type="ECO:0000256" key="10">
    <source>
        <dbReference type="ARBA" id="ARBA00023159"/>
    </source>
</evidence>
<evidence type="ECO:0000256" key="6">
    <source>
        <dbReference type="ARBA" id="ARBA00022562"/>
    </source>
</evidence>
<dbReference type="EMBL" id="KX781288">
    <property type="protein sequence ID" value="AQM73707.1"/>
    <property type="molecule type" value="Genomic_DNA"/>
</dbReference>
<comment type="subunit">
    <text evidence="12">Binds DNA as homodimer. Interacts with protein E1; this interaction greatly increases E1 DNA-binding activity. Interacts with protein L1; this interaction enhances E2-dependent replication and transcription activation. Interacts with protein L2; this interaction inhibits E2 transcriptional activity but not DNA replication function E2. Interacts with protein E7; this interaction inhibits E7 oncogenic activity. Interacts with host TAF1; this interaction modulates E2-dependent transcriptional regulation. Interacts with host BRD4; this interaction mediates E2 transcriptional activation function. Additionally, the interaction with host BRD4 on mitotic chromosomes mediates tethering of the viral genome. Interacts with host TOPBP1; this interaction is required for optimal viral DNA replication.</text>
</comment>
<keyword evidence="12" id="KW-0832">Ubl conjugation</keyword>
<evidence type="ECO:0000256" key="11">
    <source>
        <dbReference type="ARBA" id="ARBA00023163"/>
    </source>
</evidence>
<dbReference type="GO" id="GO:0006351">
    <property type="term" value="P:DNA-templated transcription"/>
    <property type="evidence" value="ECO:0007669"/>
    <property type="project" value="UniProtKB-UniRule"/>
</dbReference>
<evidence type="ECO:0000256" key="13">
    <source>
        <dbReference type="SAM" id="MobiDB-lite"/>
    </source>
</evidence>
<dbReference type="InterPro" id="IPR012677">
    <property type="entry name" value="Nucleotide-bd_a/b_plait_sf"/>
</dbReference>
<evidence type="ECO:0000256" key="2">
    <source>
        <dbReference type="ARBA" id="ARBA00007794"/>
    </source>
</evidence>
<keyword evidence="10 12" id="KW-0010">Activator</keyword>
<reference evidence="16" key="1">
    <citation type="journal article" date="2016" name="J. Am. Acad. Dermatol.">
        <title>Human polyomavirus 6 and 7 are associated with pruritic and dyskeratotic dermatoses.</title>
        <authorList>
            <person name="Nguyen K.D."/>
            <person name="Lee E.E."/>
            <person name="Yue Y."/>
            <person name="Stork J."/>
            <person name="Pock L."/>
            <person name="North J.P."/>
            <person name="Vandergriff T."/>
            <person name="Cockerell C."/>
            <person name="Hosler G.A."/>
            <person name="Pastrana D.V."/>
            <person name="Buck C.B."/>
            <person name="Wang R.C."/>
        </authorList>
    </citation>
    <scope>NUCLEOTIDE SEQUENCE</scope>
    <source>
        <strain evidence="16">DyskD</strain>
    </source>
</reference>
<dbReference type="GO" id="GO:0003700">
    <property type="term" value="F:DNA-binding transcription factor activity"/>
    <property type="evidence" value="ECO:0007669"/>
    <property type="project" value="UniProtKB-UniRule"/>
</dbReference>
<feature type="region of interest" description="DNA-binding domain" evidence="12">
    <location>
        <begin position="318"/>
        <end position="399"/>
    </location>
</feature>
<protein>
    <recommendedName>
        <fullName evidence="12">Regulatory protein E2</fullName>
    </recommendedName>
</protein>
<dbReference type="GO" id="GO:0039693">
    <property type="term" value="P:viral DNA genome replication"/>
    <property type="evidence" value="ECO:0007669"/>
    <property type="project" value="UniProtKB-UniRule"/>
</dbReference>
<dbReference type="Gene3D" id="2.170.200.10">
    <property type="entry name" value="Papillomavirus E2 early protein domain"/>
    <property type="match status" value="1"/>
</dbReference>
<evidence type="ECO:0000256" key="7">
    <source>
        <dbReference type="ARBA" id="ARBA00022705"/>
    </source>
</evidence>
<dbReference type="InterPro" id="IPR000427">
    <property type="entry name" value="Papillomavirus_E2_C"/>
</dbReference>
<comment type="PTM">
    <text evidence="12">Sumoylation plays a regulatory role in E2 transcriptional activity.</text>
</comment>
<evidence type="ECO:0000313" key="16">
    <source>
        <dbReference type="EMBL" id="AQM73707.1"/>
    </source>
</evidence>
<dbReference type="GO" id="GO:0042025">
    <property type="term" value="C:host cell nucleus"/>
    <property type="evidence" value="ECO:0007669"/>
    <property type="project" value="UniProtKB-SubCell"/>
</dbReference>
<feature type="domain" description="Papillomavirus E2 N-terminal" evidence="14">
    <location>
        <begin position="6"/>
        <end position="199"/>
    </location>
</feature>
<dbReference type="GO" id="GO:0003677">
    <property type="term" value="F:DNA binding"/>
    <property type="evidence" value="ECO:0007669"/>
    <property type="project" value="UniProtKB-UniRule"/>
</dbReference>
<feature type="compositionally biased region" description="Polar residues" evidence="13">
    <location>
        <begin position="285"/>
        <end position="305"/>
    </location>
</feature>
<evidence type="ECO:0000256" key="5">
    <source>
        <dbReference type="ARBA" id="ARBA00022553"/>
    </source>
</evidence>
<keyword evidence="3 12" id="KW-0678">Repressor</keyword>
<dbReference type="InterPro" id="IPR035975">
    <property type="entry name" value="E2/EBNA1_C_sf"/>
</dbReference>
<keyword evidence="4 12" id="KW-0244">Early protein</keyword>
<dbReference type="GO" id="GO:0006275">
    <property type="term" value="P:regulation of DNA replication"/>
    <property type="evidence" value="ECO:0007669"/>
    <property type="project" value="UniProtKB-UniRule"/>
</dbReference>
<feature type="domain" description="Papillomavirus E2 C-terminal" evidence="15">
    <location>
        <begin position="320"/>
        <end position="396"/>
    </location>
</feature>
<comment type="similarity">
    <text evidence="12">Belongs to the papillomaviridae E2 protein family.</text>
</comment>
<comment type="PTM">
    <text evidence="12">Phosphorylated.</text>
</comment>
<comment type="similarity">
    <text evidence="2">Belongs to the papillomaviridae E8^E2C protein family.</text>
</comment>
<dbReference type="Pfam" id="PF00511">
    <property type="entry name" value="PPV_E2_C"/>
    <property type="match status" value="1"/>
</dbReference>
<evidence type="ECO:0000256" key="9">
    <source>
        <dbReference type="ARBA" id="ARBA00023125"/>
    </source>
</evidence>
<dbReference type="SUPFAM" id="SSF54957">
    <property type="entry name" value="Viral DNA-binding domain"/>
    <property type="match status" value="1"/>
</dbReference>
<dbReference type="InterPro" id="IPR042504">
    <property type="entry name" value="Regulatory_protein_E2_N_2"/>
</dbReference>
<feature type="region of interest" description="Disordered" evidence="13">
    <location>
        <begin position="199"/>
        <end position="305"/>
    </location>
</feature>
<evidence type="ECO:0000256" key="8">
    <source>
        <dbReference type="ARBA" id="ARBA00023015"/>
    </source>
</evidence>
<dbReference type="InterPro" id="IPR033668">
    <property type="entry name" value="Reg_prot_E2"/>
</dbReference>
<evidence type="ECO:0000259" key="15">
    <source>
        <dbReference type="Pfam" id="PF00511"/>
    </source>
</evidence>
<dbReference type="GO" id="GO:0006260">
    <property type="term" value="P:DNA replication"/>
    <property type="evidence" value="ECO:0007669"/>
    <property type="project" value="UniProtKB-KW"/>
</dbReference>
<keyword evidence="8 12" id="KW-0805">Transcription regulation</keyword>
<dbReference type="InterPro" id="IPR042503">
    <property type="entry name" value="Regulatory_protein_E2_N_1"/>
</dbReference>
<evidence type="ECO:0000256" key="1">
    <source>
        <dbReference type="ARBA" id="ARBA00004147"/>
    </source>
</evidence>
<dbReference type="InterPro" id="IPR036050">
    <property type="entry name" value="Regulatory_protein_E2_N"/>
</dbReference>
<keyword evidence="11 12" id="KW-0804">Transcription</keyword>
<keyword evidence="5 12" id="KW-0597">Phosphoprotein</keyword>
<comment type="function">
    <text evidence="12">Plays a role in the initiation of viral DNA replication. A dimer of E2 interacts with a dimer of E1 in order to improve specificity of E1 DNA binding activity. Once the complex recognizes and binds DNA at specific sites, the E2 dimer is removed from DNA. E2 also regulates viral transcription through binding to the E2RE response element (5'-ACCNNNNNNGGT-3') present in multiple copies in the regulatory regions of the viral genome. Activates or represses transcription depending on E2RE's position with regards to proximal promoter elements including the TATA-box. Repression occurs by sterically hindering the assembly of the transcription initiation complex.</text>
</comment>
<evidence type="ECO:0000256" key="12">
    <source>
        <dbReference type="HAMAP-Rule" id="MF_04001"/>
    </source>
</evidence>
<feature type="compositionally biased region" description="Low complexity" evidence="13">
    <location>
        <begin position="244"/>
        <end position="254"/>
    </location>
</feature>
<comment type="caution">
    <text evidence="12">Lacks conserved residue(s) required for the propagation of feature annotation.</text>
</comment>
<feature type="cross-link" description="Glycyl lysine isopeptide (Lys-Gly) (interchain with G-Cter in SUMO)" evidence="12">
    <location>
        <position position="325"/>
    </location>
</feature>
<dbReference type="HAMAP" id="MF_04001">
    <property type="entry name" value="PPV_E2"/>
    <property type="match status" value="1"/>
</dbReference>
<evidence type="ECO:0000259" key="14">
    <source>
        <dbReference type="Pfam" id="PF00508"/>
    </source>
</evidence>
<keyword evidence="9 12" id="KW-0238">DNA-binding</keyword>
<evidence type="ECO:0000256" key="4">
    <source>
        <dbReference type="ARBA" id="ARBA00022518"/>
    </source>
</evidence>
<accession>A0A1Q1PPH0</accession>